<keyword evidence="3" id="KW-1185">Reference proteome</keyword>
<dbReference type="AlphaFoldDB" id="A0A9X2C0X5"/>
<dbReference type="GO" id="GO:0003723">
    <property type="term" value="F:RNA binding"/>
    <property type="evidence" value="ECO:0007669"/>
    <property type="project" value="InterPro"/>
</dbReference>
<protein>
    <submittedName>
        <fullName evidence="2">Pseudouridine synthase</fullName>
    </submittedName>
</protein>
<dbReference type="Pfam" id="PF00849">
    <property type="entry name" value="PseudoU_synth_2"/>
    <property type="match status" value="1"/>
</dbReference>
<proteinExistence type="predicted"/>
<reference evidence="2" key="1">
    <citation type="submission" date="2021-11" db="EMBL/GenBank/DDBJ databases">
        <title>BS-T2-15 a new species belonging to the Comamonadaceae family isolated from the soil of a French oak forest.</title>
        <authorList>
            <person name="Mieszkin S."/>
            <person name="Alain K."/>
        </authorList>
    </citation>
    <scope>NUCLEOTIDE SEQUENCE</scope>
    <source>
        <strain evidence="2">BS-T2-15</strain>
    </source>
</reference>
<evidence type="ECO:0000259" key="1">
    <source>
        <dbReference type="Pfam" id="PF00849"/>
    </source>
</evidence>
<dbReference type="Proteomes" id="UP001139353">
    <property type="component" value="Unassembled WGS sequence"/>
</dbReference>
<evidence type="ECO:0000313" key="3">
    <source>
        <dbReference type="Proteomes" id="UP001139353"/>
    </source>
</evidence>
<accession>A0A9X2C0X5</accession>
<comment type="caution">
    <text evidence="2">The sequence shown here is derived from an EMBL/GenBank/DDBJ whole genome shotgun (WGS) entry which is preliminary data.</text>
</comment>
<dbReference type="InterPro" id="IPR006145">
    <property type="entry name" value="PsdUridine_synth_RsuA/RluA"/>
</dbReference>
<dbReference type="PANTHER" id="PTHR21600:SF84">
    <property type="entry name" value="PSEUDOURIDINE SYNTHASE RSUA_RLUA-LIKE DOMAIN-CONTAINING PROTEIN"/>
    <property type="match status" value="1"/>
</dbReference>
<dbReference type="GO" id="GO:0009982">
    <property type="term" value="F:pseudouridine synthase activity"/>
    <property type="evidence" value="ECO:0007669"/>
    <property type="project" value="InterPro"/>
</dbReference>
<dbReference type="InterPro" id="IPR020103">
    <property type="entry name" value="PsdUridine_synth_cat_dom_sf"/>
</dbReference>
<gene>
    <name evidence="2" type="ORF">LPC04_14610</name>
</gene>
<dbReference type="GO" id="GO:0000455">
    <property type="term" value="P:enzyme-directed rRNA pseudouridine synthesis"/>
    <property type="evidence" value="ECO:0007669"/>
    <property type="project" value="TreeGrafter"/>
</dbReference>
<dbReference type="EMBL" id="JAJLJH010000003">
    <property type="protein sequence ID" value="MCK9686941.1"/>
    <property type="molecule type" value="Genomic_DNA"/>
</dbReference>
<dbReference type="InterPro" id="IPR050188">
    <property type="entry name" value="RluA_PseudoU_synthase"/>
</dbReference>
<feature type="domain" description="Pseudouridine synthase RsuA/RluA-like" evidence="1">
    <location>
        <begin position="95"/>
        <end position="244"/>
    </location>
</feature>
<name>A0A9X2C0X5_9BURK</name>
<dbReference type="GO" id="GO:0140098">
    <property type="term" value="F:catalytic activity, acting on RNA"/>
    <property type="evidence" value="ECO:0007669"/>
    <property type="project" value="UniProtKB-ARBA"/>
</dbReference>
<evidence type="ECO:0000313" key="2">
    <source>
        <dbReference type="EMBL" id="MCK9686941.1"/>
    </source>
</evidence>
<sequence>MTDGFAPPLRDGVAASRVGVADGRFATLLDFLAARFPAVADWPARLARGDVLDADGRALGADAPCAAGSLFWYWRDPPPEPRVPFDIELLHQDEHLVVVDKPHFLPVIPGGRHLRETVLVRLRQRLGIATLAPMHRLDRETAGVLVFTVRADERAAYHALLRERDVHKVYEAIAPWRADLALPLLARHRLEKPEGRGFMQVQVADGEPNAEALVELVERSDALALYRLTPRTGRTHQLRVQMSALGVPIVGDRIYPTLWPEPAADALPDWSNPLQLLAREIAFTDPVTGEARRFTSRRRLALTTGLPG</sequence>
<dbReference type="PANTHER" id="PTHR21600">
    <property type="entry name" value="MITOCHONDRIAL RNA PSEUDOURIDINE SYNTHASE"/>
    <property type="match status" value="1"/>
</dbReference>
<organism evidence="2 3">
    <name type="scientific">Scleromatobacter humisilvae</name>
    <dbReference type="NCBI Taxonomy" id="2897159"/>
    <lineage>
        <taxon>Bacteria</taxon>
        <taxon>Pseudomonadati</taxon>
        <taxon>Pseudomonadota</taxon>
        <taxon>Betaproteobacteria</taxon>
        <taxon>Burkholderiales</taxon>
        <taxon>Sphaerotilaceae</taxon>
        <taxon>Scleromatobacter</taxon>
    </lineage>
</organism>
<dbReference type="SUPFAM" id="SSF55120">
    <property type="entry name" value="Pseudouridine synthase"/>
    <property type="match status" value="1"/>
</dbReference>
<dbReference type="Gene3D" id="3.30.2350.10">
    <property type="entry name" value="Pseudouridine synthase"/>
    <property type="match status" value="1"/>
</dbReference>